<dbReference type="AlphaFoldDB" id="A0A845QQP3"/>
<evidence type="ECO:0000313" key="2">
    <source>
        <dbReference type="Proteomes" id="UP000446866"/>
    </source>
</evidence>
<dbReference type="Proteomes" id="UP000446866">
    <property type="component" value="Unassembled WGS sequence"/>
</dbReference>
<evidence type="ECO:0000313" key="1">
    <source>
        <dbReference type="EMBL" id="NBH63013.1"/>
    </source>
</evidence>
<proteinExistence type="predicted"/>
<reference evidence="1 2" key="1">
    <citation type="submission" date="2018-08" db="EMBL/GenBank/DDBJ databases">
        <title>Murine metabolic-syndrome-specific gut microbial biobank.</title>
        <authorList>
            <person name="Liu C."/>
        </authorList>
    </citation>
    <scope>NUCLEOTIDE SEQUENCE [LARGE SCALE GENOMIC DNA]</scope>
    <source>
        <strain evidence="1 2">28</strain>
    </source>
</reference>
<protein>
    <submittedName>
        <fullName evidence="1">Type I site-specific deoxyribonuclease</fullName>
    </submittedName>
</protein>
<comment type="caution">
    <text evidence="1">The sequence shown here is derived from an EMBL/GenBank/DDBJ whole genome shotgun (WGS) entry which is preliminary data.</text>
</comment>
<organism evidence="1 2">
    <name type="scientific">Anaerotruncus colihominis</name>
    <dbReference type="NCBI Taxonomy" id="169435"/>
    <lineage>
        <taxon>Bacteria</taxon>
        <taxon>Bacillati</taxon>
        <taxon>Bacillota</taxon>
        <taxon>Clostridia</taxon>
        <taxon>Eubacteriales</taxon>
        <taxon>Oscillospiraceae</taxon>
        <taxon>Anaerotruncus</taxon>
    </lineage>
</organism>
<dbReference type="EMBL" id="QXWK01000052">
    <property type="protein sequence ID" value="NBH63013.1"/>
    <property type="molecule type" value="Genomic_DNA"/>
</dbReference>
<feature type="non-terminal residue" evidence="1">
    <location>
        <position position="1"/>
    </location>
</feature>
<keyword evidence="2" id="KW-1185">Reference proteome</keyword>
<sequence length="26" mass="2959">KSKVAVQKALDEAQLLFDSLMQEYFG</sequence>
<gene>
    <name evidence="1" type="ORF">D0435_15335</name>
</gene>
<name>A0A845QQP3_9FIRM</name>
<accession>A0A845QQP3</accession>